<gene>
    <name evidence="1" type="ORF">MgSA37_00455</name>
</gene>
<sequence>MKTYTLDEVQDKLIGKIGMPNLDEFEKELQVDSTQIFTKRETKTTLQKDLFGGRINKMQ</sequence>
<keyword evidence="2" id="KW-1185">Reference proteome</keyword>
<dbReference type="AlphaFoldDB" id="A0A110B0B7"/>
<proteinExistence type="predicted"/>
<dbReference type="EMBL" id="AP017313">
    <property type="protein sequence ID" value="BAU52300.1"/>
    <property type="molecule type" value="Genomic_DNA"/>
</dbReference>
<dbReference type="RefSeq" id="WP_197706069.1">
    <property type="nucleotide sequence ID" value="NZ_AP017313.1"/>
</dbReference>
<accession>A0A110B0B7</accession>
<reference evidence="1 2" key="1">
    <citation type="submission" date="2015-12" db="EMBL/GenBank/DDBJ databases">
        <title>Genome sequence of Mucilaginibacter gotjawali.</title>
        <authorList>
            <person name="Lee J.S."/>
            <person name="Lee K.C."/>
            <person name="Kim K.K."/>
            <person name="Lee B.W."/>
        </authorList>
    </citation>
    <scope>NUCLEOTIDE SEQUENCE [LARGE SCALE GENOMIC DNA]</scope>
    <source>
        <strain evidence="1 2">SA3-7</strain>
    </source>
</reference>
<protein>
    <submittedName>
        <fullName evidence="1">Uncharacterized protein</fullName>
    </submittedName>
</protein>
<dbReference type="Proteomes" id="UP000218263">
    <property type="component" value="Chromosome"/>
</dbReference>
<dbReference type="KEGG" id="mgot:MgSA37_00455"/>
<name>A0A110B0B7_9SPHI</name>
<evidence type="ECO:0000313" key="1">
    <source>
        <dbReference type="EMBL" id="BAU52300.1"/>
    </source>
</evidence>
<evidence type="ECO:0000313" key="2">
    <source>
        <dbReference type="Proteomes" id="UP000218263"/>
    </source>
</evidence>
<organism evidence="1 2">
    <name type="scientific">Mucilaginibacter gotjawali</name>
    <dbReference type="NCBI Taxonomy" id="1550579"/>
    <lineage>
        <taxon>Bacteria</taxon>
        <taxon>Pseudomonadati</taxon>
        <taxon>Bacteroidota</taxon>
        <taxon>Sphingobacteriia</taxon>
        <taxon>Sphingobacteriales</taxon>
        <taxon>Sphingobacteriaceae</taxon>
        <taxon>Mucilaginibacter</taxon>
    </lineage>
</organism>